<dbReference type="OrthoDB" id="4325786at2"/>
<accession>A0A510UWW9</accession>
<feature type="transmembrane region" description="Helical" evidence="1">
    <location>
        <begin position="51"/>
        <end position="72"/>
    </location>
</feature>
<keyword evidence="1" id="KW-1133">Transmembrane helix</keyword>
<evidence type="ECO:0008006" key="4">
    <source>
        <dbReference type="Google" id="ProtNLM"/>
    </source>
</evidence>
<gene>
    <name evidence="2" type="ORF">CPE01_13030</name>
</gene>
<keyword evidence="1" id="KW-0812">Transmembrane</keyword>
<reference evidence="2 3" key="1">
    <citation type="submission" date="2019-07" db="EMBL/GenBank/DDBJ databases">
        <title>Whole genome shotgun sequence of Cellulomonas persica NBRC 101101.</title>
        <authorList>
            <person name="Hosoyama A."/>
            <person name="Uohara A."/>
            <person name="Ohji S."/>
            <person name="Ichikawa N."/>
        </authorList>
    </citation>
    <scope>NUCLEOTIDE SEQUENCE [LARGE SCALE GENOMIC DNA]</scope>
    <source>
        <strain evidence="2 3">NBRC 101101</strain>
    </source>
</reference>
<proteinExistence type="predicted"/>
<feature type="transmembrane region" description="Helical" evidence="1">
    <location>
        <begin position="18"/>
        <end position="39"/>
    </location>
</feature>
<evidence type="ECO:0000313" key="2">
    <source>
        <dbReference type="EMBL" id="GEK17570.1"/>
    </source>
</evidence>
<feature type="transmembrane region" description="Helical" evidence="1">
    <location>
        <begin position="79"/>
        <end position="99"/>
    </location>
</feature>
<name>A0A510UWW9_9CELL</name>
<keyword evidence="1" id="KW-0472">Membrane</keyword>
<organism evidence="2 3">
    <name type="scientific">Cellulomonas persica</name>
    <dbReference type="NCBI Taxonomy" id="76861"/>
    <lineage>
        <taxon>Bacteria</taxon>
        <taxon>Bacillati</taxon>
        <taxon>Actinomycetota</taxon>
        <taxon>Actinomycetes</taxon>
        <taxon>Micrococcales</taxon>
        <taxon>Cellulomonadaceae</taxon>
        <taxon>Cellulomonas</taxon>
    </lineage>
</organism>
<feature type="transmembrane region" description="Helical" evidence="1">
    <location>
        <begin position="111"/>
        <end position="134"/>
    </location>
</feature>
<sequence>MTTAPHAAPVGTTRSVAWLWRVLTALVVAISGAVHVYLVAVEDYGGGDGNWLATAFWLQGIGGLVLAVLVLTWRSPLPLLGAVAFGLSTLVGFLLAVYLPDGLFGVRSLWGGWPEMVSAVTEALAVVGGAAALVQERRRRV</sequence>
<dbReference type="RefSeq" id="WP_146805842.1">
    <property type="nucleotide sequence ID" value="NZ_BJUA01000005.1"/>
</dbReference>
<comment type="caution">
    <text evidence="2">The sequence shown here is derived from an EMBL/GenBank/DDBJ whole genome shotgun (WGS) entry which is preliminary data.</text>
</comment>
<protein>
    <recommendedName>
        <fullName evidence="4">Integral membrane protein</fullName>
    </recommendedName>
</protein>
<dbReference type="AlphaFoldDB" id="A0A510UWW9"/>
<evidence type="ECO:0000256" key="1">
    <source>
        <dbReference type="SAM" id="Phobius"/>
    </source>
</evidence>
<dbReference type="EMBL" id="BJUA01000005">
    <property type="protein sequence ID" value="GEK17570.1"/>
    <property type="molecule type" value="Genomic_DNA"/>
</dbReference>
<keyword evidence="3" id="KW-1185">Reference proteome</keyword>
<dbReference type="Proteomes" id="UP000321386">
    <property type="component" value="Unassembled WGS sequence"/>
</dbReference>
<evidence type="ECO:0000313" key="3">
    <source>
        <dbReference type="Proteomes" id="UP000321386"/>
    </source>
</evidence>